<evidence type="ECO:0000313" key="4">
    <source>
        <dbReference type="Proteomes" id="UP001162131"/>
    </source>
</evidence>
<accession>A0AAU9IYL5</accession>
<dbReference type="GO" id="GO:0006749">
    <property type="term" value="P:glutathione metabolic process"/>
    <property type="evidence" value="ECO:0007669"/>
    <property type="project" value="InterPro"/>
</dbReference>
<dbReference type="AlphaFoldDB" id="A0AAU9IYL5"/>
<dbReference type="PANTHER" id="PTHR43084:SF1">
    <property type="entry name" value="PERSULFIDE DIOXYGENASE ETHE1, MITOCHONDRIAL"/>
    <property type="match status" value="1"/>
</dbReference>
<feature type="domain" description="Metallo-beta-lactamase" evidence="2">
    <location>
        <begin position="33"/>
        <end position="224"/>
    </location>
</feature>
<proteinExistence type="predicted"/>
<dbReference type="GO" id="GO:0050313">
    <property type="term" value="F:sulfur dioxygenase activity"/>
    <property type="evidence" value="ECO:0007669"/>
    <property type="project" value="InterPro"/>
</dbReference>
<gene>
    <name evidence="3" type="ORF">BSTOLATCC_MIC24206</name>
</gene>
<evidence type="ECO:0000259" key="2">
    <source>
        <dbReference type="SMART" id="SM00849"/>
    </source>
</evidence>
<keyword evidence="4" id="KW-1185">Reference proteome</keyword>
<dbReference type="SUPFAM" id="SSF56281">
    <property type="entry name" value="Metallo-hydrolase/oxidoreductase"/>
    <property type="match status" value="1"/>
</dbReference>
<dbReference type="InterPro" id="IPR051682">
    <property type="entry name" value="Mito_Persulfide_Diox"/>
</dbReference>
<dbReference type="InterPro" id="IPR036866">
    <property type="entry name" value="RibonucZ/Hydroxyglut_hydro"/>
</dbReference>
<protein>
    <recommendedName>
        <fullName evidence="2">Metallo-beta-lactamase domain-containing protein</fullName>
    </recommendedName>
</protein>
<dbReference type="InterPro" id="IPR044528">
    <property type="entry name" value="POD-like_MBL-fold"/>
</dbReference>
<dbReference type="Pfam" id="PF00753">
    <property type="entry name" value="Lactamase_B"/>
    <property type="match status" value="1"/>
</dbReference>
<evidence type="ECO:0000256" key="1">
    <source>
        <dbReference type="ARBA" id="ARBA00022723"/>
    </source>
</evidence>
<dbReference type="Gene3D" id="3.60.15.10">
    <property type="entry name" value="Ribonuclease Z/Hydroxyacylglutathione hydrolase-like"/>
    <property type="match status" value="1"/>
</dbReference>
<dbReference type="SMART" id="SM00849">
    <property type="entry name" value="Lactamase_B"/>
    <property type="match status" value="1"/>
</dbReference>
<reference evidence="3" key="1">
    <citation type="submission" date="2021-09" db="EMBL/GenBank/DDBJ databases">
        <authorList>
            <consortium name="AG Swart"/>
            <person name="Singh M."/>
            <person name="Singh A."/>
            <person name="Seah K."/>
            <person name="Emmerich C."/>
        </authorList>
    </citation>
    <scope>NUCLEOTIDE SEQUENCE</scope>
    <source>
        <strain evidence="3">ATCC30299</strain>
    </source>
</reference>
<comment type="caution">
    <text evidence="3">The sequence shown here is derived from an EMBL/GenBank/DDBJ whole genome shotgun (WGS) entry which is preliminary data.</text>
</comment>
<keyword evidence="1" id="KW-0479">Metal-binding</keyword>
<dbReference type="PANTHER" id="PTHR43084">
    <property type="entry name" value="PERSULFIDE DIOXYGENASE ETHE1"/>
    <property type="match status" value="1"/>
</dbReference>
<organism evidence="3 4">
    <name type="scientific">Blepharisma stoltei</name>
    <dbReference type="NCBI Taxonomy" id="1481888"/>
    <lineage>
        <taxon>Eukaryota</taxon>
        <taxon>Sar</taxon>
        <taxon>Alveolata</taxon>
        <taxon>Ciliophora</taxon>
        <taxon>Postciliodesmatophora</taxon>
        <taxon>Heterotrichea</taxon>
        <taxon>Heterotrichida</taxon>
        <taxon>Blepharismidae</taxon>
        <taxon>Blepharisma</taxon>
    </lineage>
</organism>
<dbReference type="EMBL" id="CAJZBQ010000023">
    <property type="protein sequence ID" value="CAG9319655.1"/>
    <property type="molecule type" value="Genomic_DNA"/>
</dbReference>
<dbReference type="CDD" id="cd07724">
    <property type="entry name" value="POD-like_MBL-fold"/>
    <property type="match status" value="1"/>
</dbReference>
<name>A0AAU9IYL5_9CILI</name>
<dbReference type="Proteomes" id="UP001162131">
    <property type="component" value="Unassembled WGS sequence"/>
</dbReference>
<dbReference type="GO" id="GO:0070813">
    <property type="term" value="P:hydrogen sulfide metabolic process"/>
    <property type="evidence" value="ECO:0007669"/>
    <property type="project" value="TreeGrafter"/>
</dbReference>
<sequence length="306" mass="34179">MLARSLYKLSNPIRKFSTDLIKPKVTCLFHNDTNTATYIASCPETGKCAIIDPVLDYDQVGHRVTTIHADSVIAEVTKNHLEPVYILETHVHADHLTGAKILKNAFPSAQTAIGFNVTAVQVQFSRLFNLSNFRTDGSQFDKLIKDGESFSIGKLNLKAFWSPGHTPACMVYTVGDAVFSGDTLFMPDFGTARCDFPGGSADVLYQSIKKLFELPDEYRVFVGHDYGTEKRGVAWESTMGEEKRNNKHLNLSTSRDAFVQWRKERDGTLKLPKLIMESLLVNLRNGELPEPEANGISYFKLPINAL</sequence>
<dbReference type="GO" id="GO:0046872">
    <property type="term" value="F:metal ion binding"/>
    <property type="evidence" value="ECO:0007669"/>
    <property type="project" value="UniProtKB-KW"/>
</dbReference>
<evidence type="ECO:0000313" key="3">
    <source>
        <dbReference type="EMBL" id="CAG9319655.1"/>
    </source>
</evidence>
<dbReference type="InterPro" id="IPR001279">
    <property type="entry name" value="Metallo-B-lactamas"/>
</dbReference>